<evidence type="ECO:0000256" key="5">
    <source>
        <dbReference type="RuleBase" id="RU000320"/>
    </source>
</evidence>
<keyword evidence="10" id="KW-1185">Reference proteome</keyword>
<evidence type="ECO:0000256" key="4">
    <source>
        <dbReference type="ARBA" id="ARBA00023136"/>
    </source>
</evidence>
<feature type="transmembrane region" description="Helical" evidence="6">
    <location>
        <begin position="144"/>
        <end position="162"/>
    </location>
</feature>
<dbReference type="Pfam" id="PF00361">
    <property type="entry name" value="Proton_antipo_M"/>
    <property type="match status" value="1"/>
</dbReference>
<dbReference type="GO" id="GO:0003954">
    <property type="term" value="F:NADH dehydrogenase activity"/>
    <property type="evidence" value="ECO:0007669"/>
    <property type="project" value="TreeGrafter"/>
</dbReference>
<protein>
    <submittedName>
        <fullName evidence="9">NADH dehydrogenase subunit L</fullName>
    </submittedName>
</protein>
<dbReference type="Pfam" id="PF00662">
    <property type="entry name" value="Proton_antipo_N"/>
    <property type="match status" value="1"/>
</dbReference>
<proteinExistence type="predicted"/>
<comment type="caution">
    <text evidence="9">The sequence shown here is derived from an EMBL/GenBank/DDBJ whole genome shotgun (WGS) entry which is preliminary data.</text>
</comment>
<dbReference type="GO" id="GO:0012505">
    <property type="term" value="C:endomembrane system"/>
    <property type="evidence" value="ECO:0007669"/>
    <property type="project" value="UniProtKB-SubCell"/>
</dbReference>
<keyword evidence="4 6" id="KW-0472">Membrane</keyword>
<evidence type="ECO:0000256" key="3">
    <source>
        <dbReference type="ARBA" id="ARBA00022989"/>
    </source>
</evidence>
<feature type="transmembrane region" description="Helical" evidence="6">
    <location>
        <begin position="7"/>
        <end position="24"/>
    </location>
</feature>
<feature type="domain" description="NADH:quinone oxidoreductase/Mrp antiporter transmembrane" evidence="7">
    <location>
        <begin position="137"/>
        <end position="428"/>
    </location>
</feature>
<dbReference type="GO" id="GO:0008137">
    <property type="term" value="F:NADH dehydrogenase (ubiquinone) activity"/>
    <property type="evidence" value="ECO:0007669"/>
    <property type="project" value="InterPro"/>
</dbReference>
<dbReference type="InterPro" id="IPR003945">
    <property type="entry name" value="NU5C-like"/>
</dbReference>
<feature type="transmembrane region" description="Helical" evidence="6">
    <location>
        <begin position="637"/>
        <end position="655"/>
    </location>
</feature>
<feature type="transmembrane region" description="Helical" evidence="6">
    <location>
        <begin position="250"/>
        <end position="268"/>
    </location>
</feature>
<evidence type="ECO:0000259" key="8">
    <source>
        <dbReference type="Pfam" id="PF00662"/>
    </source>
</evidence>
<dbReference type="AlphaFoldDB" id="A0A318TQV9"/>
<dbReference type="RefSeq" id="WP_110781367.1">
    <property type="nucleotide sequence ID" value="NZ_QJTI01000015.1"/>
</dbReference>
<dbReference type="InterPro" id="IPR018393">
    <property type="entry name" value="NADHpl_OxRdtase_5_subgr"/>
</dbReference>
<dbReference type="GO" id="GO:0015990">
    <property type="term" value="P:electron transport coupled proton transport"/>
    <property type="evidence" value="ECO:0007669"/>
    <property type="project" value="TreeGrafter"/>
</dbReference>
<reference evidence="9 10" key="1">
    <citation type="submission" date="2018-06" db="EMBL/GenBank/DDBJ databases">
        <title>Genomic Encyclopedia of Archaeal and Bacterial Type Strains, Phase II (KMG-II): from individual species to whole genera.</title>
        <authorList>
            <person name="Goeker M."/>
        </authorList>
    </citation>
    <scope>NUCLEOTIDE SEQUENCE [LARGE SCALE GENOMIC DNA]</scope>
    <source>
        <strain evidence="9 10">JCM 11668</strain>
    </source>
</reference>
<keyword evidence="3 6" id="KW-1133">Transmembrane helix</keyword>
<feature type="transmembrane region" description="Helical" evidence="6">
    <location>
        <begin position="120"/>
        <end position="138"/>
    </location>
</feature>
<accession>A0A318TQV9</accession>
<dbReference type="GO" id="GO:0042773">
    <property type="term" value="P:ATP synthesis coupled electron transport"/>
    <property type="evidence" value="ECO:0007669"/>
    <property type="project" value="InterPro"/>
</dbReference>
<feature type="transmembrane region" description="Helical" evidence="6">
    <location>
        <begin position="89"/>
        <end position="108"/>
    </location>
</feature>
<feature type="transmembrane region" description="Helical" evidence="6">
    <location>
        <begin position="454"/>
        <end position="478"/>
    </location>
</feature>
<feature type="transmembrane region" description="Helical" evidence="6">
    <location>
        <begin position="183"/>
        <end position="201"/>
    </location>
</feature>
<dbReference type="PANTHER" id="PTHR42829:SF2">
    <property type="entry name" value="NADH-UBIQUINONE OXIDOREDUCTASE CHAIN 5"/>
    <property type="match status" value="1"/>
</dbReference>
<organism evidence="9 10">
    <name type="scientific">Rhodopseudomonas faecalis</name>
    <dbReference type="NCBI Taxonomy" id="99655"/>
    <lineage>
        <taxon>Bacteria</taxon>
        <taxon>Pseudomonadati</taxon>
        <taxon>Pseudomonadota</taxon>
        <taxon>Alphaproteobacteria</taxon>
        <taxon>Hyphomicrobiales</taxon>
        <taxon>Nitrobacteraceae</taxon>
        <taxon>Rhodopseudomonas</taxon>
    </lineage>
</organism>
<evidence type="ECO:0000256" key="6">
    <source>
        <dbReference type="SAM" id="Phobius"/>
    </source>
</evidence>
<dbReference type="PANTHER" id="PTHR42829">
    <property type="entry name" value="NADH-UBIQUINONE OXIDOREDUCTASE CHAIN 5"/>
    <property type="match status" value="1"/>
</dbReference>
<feature type="transmembrane region" description="Helical" evidence="6">
    <location>
        <begin position="30"/>
        <end position="51"/>
    </location>
</feature>
<dbReference type="Proteomes" id="UP000248148">
    <property type="component" value="Unassembled WGS sequence"/>
</dbReference>
<sequence length="656" mass="68783">MAQLLPFVPVPALLGFILLALVPLRMPRALVTVIGVVSAVLPALVMLPVLVSCVGGDACQAGTVINILSINVSAFTAEIAMALDPVSVVGGITVAFISAMVLIYAGAYMSEEPVADLRRFFAYMNLFLAGMLAVVLAADAVLLFLGWETIGLCSFLLIAFYTKKPKSLAAGTKALVTTRIADSLLLGGLMLLFLATGTTRFDGMLAKVGSIDSWQLTAIAGLIATGALGKSAQVPFHTWLPSAMAGPTPVSALLHSATMVAAGVILLVRLSPLIAASPDVAAVVALLGLGTALLTATAALIQRDIKKLLAFSTMSQIGFMVLAVGMGSPAAALAHFAIHAVFKSLLFLSAGILSHGAHGSTAIEALRGSRRRMPLPFGSFAVGAASLAGLPVITAGWYSKEAVLAAVWSSGLWGVPLWALGVIAAVLTAAYSFRVVLVAASDGPEKAPAPWDGFAVWVPLATLATLAILSGFTVNALIGFAGGLPEHLPLLAVLLGAAAPLAGLALAWQFERDPRRLRRLAARLRHRKIFRADSLYYLIFVRNFRRTTKRLSGPIDGNNGAVQMPEPPLVLDVVRLVSGDPIGRALVTAAIRIANTIVARFNPDRIDLAWMSFARSFGGAWARARLIQTGRLREQSLGLALGFVGLLLFAWGTSWR</sequence>
<dbReference type="GO" id="GO:0016020">
    <property type="term" value="C:membrane"/>
    <property type="evidence" value="ECO:0007669"/>
    <property type="project" value="UniProtKB-SubCell"/>
</dbReference>
<dbReference type="PRINTS" id="PR01434">
    <property type="entry name" value="NADHDHGNASE5"/>
</dbReference>
<evidence type="ECO:0000256" key="2">
    <source>
        <dbReference type="ARBA" id="ARBA00022692"/>
    </source>
</evidence>
<evidence type="ECO:0000313" key="9">
    <source>
        <dbReference type="EMBL" id="PYF02019.1"/>
    </source>
</evidence>
<comment type="subcellular location">
    <subcellularLocation>
        <location evidence="1">Endomembrane system</location>
        <topology evidence="1">Multi-pass membrane protein</topology>
    </subcellularLocation>
    <subcellularLocation>
        <location evidence="5">Membrane</location>
        <topology evidence="5">Multi-pass membrane protein</topology>
    </subcellularLocation>
</comment>
<dbReference type="InterPro" id="IPR001516">
    <property type="entry name" value="Proton_antipo_N"/>
</dbReference>
<evidence type="ECO:0000313" key="10">
    <source>
        <dbReference type="Proteomes" id="UP000248148"/>
    </source>
</evidence>
<dbReference type="OrthoDB" id="7682598at2"/>
<gene>
    <name evidence="9" type="ORF">BJ122_11548</name>
</gene>
<keyword evidence="2 5" id="KW-0812">Transmembrane</keyword>
<evidence type="ECO:0000259" key="7">
    <source>
        <dbReference type="Pfam" id="PF00361"/>
    </source>
</evidence>
<feature type="transmembrane region" description="Helical" evidence="6">
    <location>
        <begin position="375"/>
        <end position="398"/>
    </location>
</feature>
<feature type="domain" description="NADH-Ubiquinone oxidoreductase (complex I) chain 5 N-terminal" evidence="8">
    <location>
        <begin position="70"/>
        <end position="121"/>
    </location>
</feature>
<name>A0A318TQV9_9BRAD</name>
<feature type="transmembrane region" description="Helical" evidence="6">
    <location>
        <begin position="280"/>
        <end position="301"/>
    </location>
</feature>
<dbReference type="NCBIfam" id="TIGR01974">
    <property type="entry name" value="NDH_I_L"/>
    <property type="match status" value="1"/>
</dbReference>
<evidence type="ECO:0000256" key="1">
    <source>
        <dbReference type="ARBA" id="ARBA00004127"/>
    </source>
</evidence>
<dbReference type="EMBL" id="QJTI01000015">
    <property type="protein sequence ID" value="PYF02019.1"/>
    <property type="molecule type" value="Genomic_DNA"/>
</dbReference>
<feature type="transmembrane region" description="Helical" evidence="6">
    <location>
        <begin position="410"/>
        <end position="433"/>
    </location>
</feature>
<dbReference type="InterPro" id="IPR001750">
    <property type="entry name" value="ND/Mrp_TM"/>
</dbReference>
<feature type="transmembrane region" description="Helical" evidence="6">
    <location>
        <begin position="490"/>
        <end position="510"/>
    </location>
</feature>